<evidence type="ECO:0000313" key="2">
    <source>
        <dbReference type="EMBL" id="VDO18655.1"/>
    </source>
</evidence>
<dbReference type="Gene3D" id="3.30.420.10">
    <property type="entry name" value="Ribonuclease H-like superfamily/Ribonuclease H"/>
    <property type="match status" value="1"/>
</dbReference>
<dbReference type="InterPro" id="IPR001584">
    <property type="entry name" value="Integrase_cat-core"/>
</dbReference>
<dbReference type="GO" id="GO:0003676">
    <property type="term" value="F:nucleic acid binding"/>
    <property type="evidence" value="ECO:0007669"/>
    <property type="project" value="InterPro"/>
</dbReference>
<evidence type="ECO:0000259" key="1">
    <source>
        <dbReference type="PROSITE" id="PS50994"/>
    </source>
</evidence>
<dbReference type="InterPro" id="IPR036397">
    <property type="entry name" value="RNaseH_sf"/>
</dbReference>
<dbReference type="SUPFAM" id="SSF53098">
    <property type="entry name" value="Ribonuclease H-like"/>
    <property type="match status" value="1"/>
</dbReference>
<dbReference type="InterPro" id="IPR012337">
    <property type="entry name" value="RNaseH-like_sf"/>
</dbReference>
<sequence length="483" mass="55247">MPVDTKFGYVKSSMNPADCATRGVQKYEFLKHMRWTGPDFITAKPEQWEDEFKLSFLLDEEYHCLLATSKDLRSQPPDLLDWKRYNALSSCQSIAYVLRFIKGVVSRVNVDLKKRIEQKIPEISQMTTAPYVTAKEREMATRVLIKNHQQVHLSDLGKKTLRQLKLRIDNNGILRCRGRLEKANLAYGAHLAKIIVQEAHTNLHCGIAHTMANVIQTCVACQKMNNLPLAYPDMKDLPECRVRRTRSFGNVGIDFFGLIAARKNGEVKKFYGIILTCTTTRLLHLELTADMSTTSVLLALRRFFARRGVPATIISDNGPAFVLGDEIVKDAIASISNDTVLAKQWPRKGFTNEDDEEYFPRKEIVRLRTHKQAEEALRSSHQHTERFWTIWCREYLTSLREKHQLNLRGKKGGNRLSQVGNIVLLVDQILPRNSWKIGRITRLKESSDGEIREAEVKVPNGRLSRRPINLLVPLELEGTDDQG</sequence>
<reference evidence="2" key="1">
    <citation type="submission" date="2018-11" db="EMBL/GenBank/DDBJ databases">
        <authorList>
            <consortium name="Pathogen Informatics"/>
        </authorList>
    </citation>
    <scope>NUCLEOTIDE SEQUENCE [LARGE SCALE GENOMIC DNA]</scope>
</reference>
<organism evidence="2">
    <name type="scientific">Heligmosomoides polygyrus</name>
    <name type="common">Parasitic roundworm</name>
    <dbReference type="NCBI Taxonomy" id="6339"/>
    <lineage>
        <taxon>Eukaryota</taxon>
        <taxon>Metazoa</taxon>
        <taxon>Ecdysozoa</taxon>
        <taxon>Nematoda</taxon>
        <taxon>Chromadorea</taxon>
        <taxon>Rhabditida</taxon>
        <taxon>Rhabditina</taxon>
        <taxon>Rhabditomorpha</taxon>
        <taxon>Strongyloidea</taxon>
        <taxon>Heligmosomidae</taxon>
        <taxon>Heligmosomoides</taxon>
    </lineage>
</organism>
<protein>
    <recommendedName>
        <fullName evidence="1">Integrase catalytic domain-containing protein</fullName>
    </recommendedName>
</protein>
<dbReference type="PANTHER" id="PTHR47331">
    <property type="entry name" value="PHD-TYPE DOMAIN-CONTAINING PROTEIN"/>
    <property type="match status" value="1"/>
</dbReference>
<dbReference type="OrthoDB" id="5867845at2759"/>
<dbReference type="Pfam" id="PF18701">
    <property type="entry name" value="DUF5641"/>
    <property type="match status" value="1"/>
</dbReference>
<feature type="domain" description="Integrase catalytic" evidence="1">
    <location>
        <begin position="234"/>
        <end position="379"/>
    </location>
</feature>
<proteinExistence type="predicted"/>
<name>A0A3P7WYX0_HELPZ</name>
<accession>A0A3P7WYX0</accession>
<dbReference type="EMBL" id="UZAH01000173">
    <property type="protein sequence ID" value="VDO18655.1"/>
    <property type="molecule type" value="Genomic_DNA"/>
</dbReference>
<dbReference type="GO" id="GO:0015074">
    <property type="term" value="P:DNA integration"/>
    <property type="evidence" value="ECO:0007669"/>
    <property type="project" value="InterPro"/>
</dbReference>
<gene>
    <name evidence="2" type="ORF">HPBE_LOCUS273</name>
</gene>
<dbReference type="PROSITE" id="PS50994">
    <property type="entry name" value="INTEGRASE"/>
    <property type="match status" value="1"/>
</dbReference>
<dbReference type="AlphaFoldDB" id="A0A3P7WYX0"/>
<dbReference type="InterPro" id="IPR040676">
    <property type="entry name" value="DUF5641"/>
</dbReference>